<dbReference type="Proteomes" id="UP000887013">
    <property type="component" value="Unassembled WGS sequence"/>
</dbReference>
<evidence type="ECO:0000313" key="2">
    <source>
        <dbReference type="Proteomes" id="UP000887013"/>
    </source>
</evidence>
<comment type="caution">
    <text evidence="1">The sequence shown here is derived from an EMBL/GenBank/DDBJ whole genome shotgun (WGS) entry which is preliminary data.</text>
</comment>
<organism evidence="1 2">
    <name type="scientific">Nephila pilipes</name>
    <name type="common">Giant wood spider</name>
    <name type="synonym">Nephila maculata</name>
    <dbReference type="NCBI Taxonomy" id="299642"/>
    <lineage>
        <taxon>Eukaryota</taxon>
        <taxon>Metazoa</taxon>
        <taxon>Ecdysozoa</taxon>
        <taxon>Arthropoda</taxon>
        <taxon>Chelicerata</taxon>
        <taxon>Arachnida</taxon>
        <taxon>Araneae</taxon>
        <taxon>Araneomorphae</taxon>
        <taxon>Entelegynae</taxon>
        <taxon>Araneoidea</taxon>
        <taxon>Nephilidae</taxon>
        <taxon>Nephila</taxon>
    </lineage>
</organism>
<name>A0A8X6M7J0_NEPPI</name>
<protein>
    <submittedName>
        <fullName evidence="1">Uncharacterized protein</fullName>
    </submittedName>
</protein>
<gene>
    <name evidence="1" type="ORF">NPIL_218521</name>
</gene>
<proteinExistence type="predicted"/>
<keyword evidence="2" id="KW-1185">Reference proteome</keyword>
<accession>A0A8X6M7J0</accession>
<dbReference type="EMBL" id="BMAW01042444">
    <property type="protein sequence ID" value="GFS34185.1"/>
    <property type="molecule type" value="Genomic_DNA"/>
</dbReference>
<sequence length="84" mass="9110">MSSPQETGLAAVWKCGEIIRRKGISEQQVEDISATFTNNPTKQLGVITGSGNTNIYDALYELLGCPQLLLFTVGWGSILFTEST</sequence>
<dbReference type="AlphaFoldDB" id="A0A8X6M7J0"/>
<reference evidence="1" key="1">
    <citation type="submission" date="2020-08" db="EMBL/GenBank/DDBJ databases">
        <title>Multicomponent nature underlies the extraordinary mechanical properties of spider dragline silk.</title>
        <authorList>
            <person name="Kono N."/>
            <person name="Nakamura H."/>
            <person name="Mori M."/>
            <person name="Yoshida Y."/>
            <person name="Ohtoshi R."/>
            <person name="Malay A.D."/>
            <person name="Moran D.A.P."/>
            <person name="Tomita M."/>
            <person name="Numata K."/>
            <person name="Arakawa K."/>
        </authorList>
    </citation>
    <scope>NUCLEOTIDE SEQUENCE</scope>
</reference>
<evidence type="ECO:0000313" key="1">
    <source>
        <dbReference type="EMBL" id="GFS34185.1"/>
    </source>
</evidence>